<comment type="caution">
    <text evidence="1">The sequence shown here is derived from an EMBL/GenBank/DDBJ whole genome shotgun (WGS) entry which is preliminary data.</text>
</comment>
<protein>
    <submittedName>
        <fullName evidence="1">Uncharacterized protein</fullName>
    </submittedName>
</protein>
<name>A0AA47M401_MERPO</name>
<dbReference type="Proteomes" id="UP001174136">
    <property type="component" value="Unassembled WGS sequence"/>
</dbReference>
<dbReference type="EMBL" id="JAOPHQ010006008">
    <property type="protein sequence ID" value="KAK0133196.1"/>
    <property type="molecule type" value="Genomic_DNA"/>
</dbReference>
<accession>A0AA47M401</accession>
<evidence type="ECO:0000313" key="1">
    <source>
        <dbReference type="EMBL" id="KAK0133196.1"/>
    </source>
</evidence>
<organism evidence="1 2">
    <name type="scientific">Merluccius polli</name>
    <name type="common">Benguela hake</name>
    <name type="synonym">Merluccius cadenati</name>
    <dbReference type="NCBI Taxonomy" id="89951"/>
    <lineage>
        <taxon>Eukaryota</taxon>
        <taxon>Metazoa</taxon>
        <taxon>Chordata</taxon>
        <taxon>Craniata</taxon>
        <taxon>Vertebrata</taxon>
        <taxon>Euteleostomi</taxon>
        <taxon>Actinopterygii</taxon>
        <taxon>Neopterygii</taxon>
        <taxon>Teleostei</taxon>
        <taxon>Neoteleostei</taxon>
        <taxon>Acanthomorphata</taxon>
        <taxon>Zeiogadaria</taxon>
        <taxon>Gadariae</taxon>
        <taxon>Gadiformes</taxon>
        <taxon>Gadoidei</taxon>
        <taxon>Merlucciidae</taxon>
        <taxon>Merluccius</taxon>
    </lineage>
</organism>
<dbReference type="AlphaFoldDB" id="A0AA47M401"/>
<sequence>MPYLPSTVMGNVRSLDNKIDELAALGRCLQILPSANVVTASDVIHSFTFVDCSTREWRTLDQLYANVKEAYSFITFPPLERSDHNLVHLTPMYNPRVKQLITDYIEFCVDITDPLKMPCFTKQQELETLLNKKKAVFRSGDREAARRVQRVEGQLQEEAGTQAPEEQHQVWRDITGYNTSSQVTGGDMHRANQLNLFFNRFETVPLYPVHLRLCPQYRVLPPVEII</sequence>
<keyword evidence="2" id="KW-1185">Reference proteome</keyword>
<evidence type="ECO:0000313" key="2">
    <source>
        <dbReference type="Proteomes" id="UP001174136"/>
    </source>
</evidence>
<reference evidence="1" key="1">
    <citation type="journal article" date="2023" name="Front. Mar. Sci.">
        <title>A new Merluccius polli reference genome to investigate the effects of global change in West African waters.</title>
        <authorList>
            <person name="Mateo J.L."/>
            <person name="Blanco-Fernandez C."/>
            <person name="Garcia-Vazquez E."/>
            <person name="Machado-Schiaffino G."/>
        </authorList>
    </citation>
    <scope>NUCLEOTIDE SEQUENCE</scope>
    <source>
        <strain evidence="1">C29</strain>
        <tissue evidence="1">Fin</tissue>
    </source>
</reference>
<gene>
    <name evidence="1" type="ORF">N1851_031429</name>
</gene>
<proteinExistence type="predicted"/>